<dbReference type="GO" id="GO:0052656">
    <property type="term" value="F:L-isoleucine-2-oxoglutarate transaminase activity"/>
    <property type="evidence" value="ECO:0007669"/>
    <property type="project" value="RHEA"/>
</dbReference>
<dbReference type="Gene3D" id="3.20.10.10">
    <property type="entry name" value="D-amino Acid Aminotransferase, subunit A, domain 2"/>
    <property type="match status" value="1"/>
</dbReference>
<evidence type="ECO:0000256" key="3">
    <source>
        <dbReference type="ARBA" id="ARBA00004931"/>
    </source>
</evidence>
<comment type="pathway">
    <text evidence="2 18">Amino-acid biosynthesis; L-isoleucine biosynthesis; L-isoleucine from 2-oxobutanoate: step 4/4.</text>
</comment>
<accession>A0A1S2LZC6</accession>
<keyword evidence="7 17" id="KW-0028">Amino-acid biosynthesis</keyword>
<dbReference type="InterPro" id="IPR036038">
    <property type="entry name" value="Aminotransferase-like"/>
</dbReference>
<evidence type="ECO:0000256" key="2">
    <source>
        <dbReference type="ARBA" id="ARBA00004824"/>
    </source>
</evidence>
<dbReference type="UniPathway" id="UPA00048">
    <property type="reaction ID" value="UER00073"/>
</dbReference>
<evidence type="ECO:0000256" key="8">
    <source>
        <dbReference type="ARBA" id="ARBA00022679"/>
    </source>
</evidence>
<evidence type="ECO:0000256" key="17">
    <source>
        <dbReference type="RuleBase" id="RU004517"/>
    </source>
</evidence>
<evidence type="ECO:0000256" key="11">
    <source>
        <dbReference type="ARBA" id="ARBA00048212"/>
    </source>
</evidence>
<keyword evidence="20" id="KW-1185">Reference proteome</keyword>
<comment type="catalytic activity">
    <reaction evidence="11 17">
        <text>L-valine + 2-oxoglutarate = 3-methyl-2-oxobutanoate + L-glutamate</text>
        <dbReference type="Rhea" id="RHEA:24813"/>
        <dbReference type="ChEBI" id="CHEBI:11851"/>
        <dbReference type="ChEBI" id="CHEBI:16810"/>
        <dbReference type="ChEBI" id="CHEBI:29985"/>
        <dbReference type="ChEBI" id="CHEBI:57762"/>
        <dbReference type="EC" id="2.6.1.42"/>
    </reaction>
</comment>
<keyword evidence="6 17" id="KW-0032">Aminotransferase</keyword>
<dbReference type="UniPathway" id="UPA00049">
    <property type="reaction ID" value="UER00062"/>
</dbReference>
<dbReference type="GO" id="GO:0009097">
    <property type="term" value="P:isoleucine biosynthetic process"/>
    <property type="evidence" value="ECO:0007669"/>
    <property type="project" value="UniProtKB-UniPathway"/>
</dbReference>
<dbReference type="SUPFAM" id="SSF56752">
    <property type="entry name" value="D-aminoacid aminotransferase-like PLP-dependent enzymes"/>
    <property type="match status" value="1"/>
</dbReference>
<dbReference type="Gene3D" id="3.30.470.10">
    <property type="match status" value="1"/>
</dbReference>
<comment type="caution">
    <text evidence="19">The sequence shown here is derived from an EMBL/GenBank/DDBJ whole genome shotgun (WGS) entry which is preliminary data.</text>
</comment>
<dbReference type="CDD" id="cd01557">
    <property type="entry name" value="BCAT_beta_family"/>
    <property type="match status" value="1"/>
</dbReference>
<dbReference type="AlphaFoldDB" id="A0A1S2LZC6"/>
<dbReference type="OrthoDB" id="9804984at2"/>
<evidence type="ECO:0000313" key="20">
    <source>
        <dbReference type="Proteomes" id="UP000179524"/>
    </source>
</evidence>
<evidence type="ECO:0000256" key="4">
    <source>
        <dbReference type="ARBA" id="ARBA00005072"/>
    </source>
</evidence>
<gene>
    <name evidence="19" type="ORF">BKP37_04595</name>
</gene>
<evidence type="ECO:0000313" key="19">
    <source>
        <dbReference type="EMBL" id="OIJ16815.1"/>
    </source>
</evidence>
<evidence type="ECO:0000256" key="14">
    <source>
        <dbReference type="PIRSR" id="PIRSR006468-1"/>
    </source>
</evidence>
<name>A0A1S2LZC6_9BACI</name>
<dbReference type="NCBIfam" id="NF009897">
    <property type="entry name" value="PRK13357.1"/>
    <property type="match status" value="1"/>
</dbReference>
<dbReference type="Proteomes" id="UP000179524">
    <property type="component" value="Unassembled WGS sequence"/>
</dbReference>
<evidence type="ECO:0000256" key="10">
    <source>
        <dbReference type="ARBA" id="ARBA00023304"/>
    </source>
</evidence>
<proteinExistence type="inferred from homology"/>
<evidence type="ECO:0000256" key="7">
    <source>
        <dbReference type="ARBA" id="ARBA00022605"/>
    </source>
</evidence>
<keyword evidence="9 16" id="KW-0663">Pyridoxal phosphate</keyword>
<evidence type="ECO:0000256" key="16">
    <source>
        <dbReference type="RuleBase" id="RU004516"/>
    </source>
</evidence>
<evidence type="ECO:0000256" key="6">
    <source>
        <dbReference type="ARBA" id="ARBA00022576"/>
    </source>
</evidence>
<keyword evidence="10 17" id="KW-0100">Branched-chain amino acid biosynthesis</keyword>
<keyword evidence="8 17" id="KW-0808">Transferase</keyword>
<protein>
    <recommendedName>
        <fullName evidence="17">Branched-chain-amino-acid aminotransferase</fullName>
        <ecNumber evidence="17">2.6.1.42</ecNumber>
    </recommendedName>
</protein>
<reference evidence="19 20" key="1">
    <citation type="submission" date="2016-10" db="EMBL/GenBank/DDBJ databases">
        <title>Draft genome sequences of four alkaliphilic bacteria belonging to the Anaerobacillus genus.</title>
        <authorList>
            <person name="Bassil N.M."/>
            <person name="Lloyd J.R."/>
        </authorList>
    </citation>
    <scope>NUCLEOTIDE SEQUENCE [LARGE SCALE GENOMIC DNA]</scope>
    <source>
        <strain evidence="19 20">DSM 18345</strain>
    </source>
</reference>
<dbReference type="GO" id="GO:0052654">
    <property type="term" value="F:L-leucine-2-oxoglutarate transaminase activity"/>
    <property type="evidence" value="ECO:0007669"/>
    <property type="project" value="RHEA"/>
</dbReference>
<dbReference type="GO" id="GO:0052655">
    <property type="term" value="F:L-valine-2-oxoglutarate transaminase activity"/>
    <property type="evidence" value="ECO:0007669"/>
    <property type="project" value="RHEA"/>
</dbReference>
<feature type="modified residue" description="N6-(pyridoxal phosphate)lysine" evidence="14">
    <location>
        <position position="197"/>
    </location>
</feature>
<comment type="catalytic activity">
    <reaction evidence="12 17">
        <text>L-isoleucine + 2-oxoglutarate = (S)-3-methyl-2-oxopentanoate + L-glutamate</text>
        <dbReference type="Rhea" id="RHEA:24801"/>
        <dbReference type="ChEBI" id="CHEBI:16810"/>
        <dbReference type="ChEBI" id="CHEBI:29985"/>
        <dbReference type="ChEBI" id="CHEBI:35146"/>
        <dbReference type="ChEBI" id="CHEBI:58045"/>
        <dbReference type="EC" id="2.6.1.42"/>
    </reaction>
</comment>
<dbReference type="EMBL" id="MLQR01000003">
    <property type="protein sequence ID" value="OIJ16815.1"/>
    <property type="molecule type" value="Genomic_DNA"/>
</dbReference>
<comment type="cofactor">
    <cofactor evidence="1 16">
        <name>pyridoxal 5'-phosphate</name>
        <dbReference type="ChEBI" id="CHEBI:597326"/>
    </cofactor>
</comment>
<dbReference type="PANTHER" id="PTHR11825">
    <property type="entry name" value="SUBGROUP IIII AMINOTRANSFERASE"/>
    <property type="match status" value="1"/>
</dbReference>
<comment type="similarity">
    <text evidence="5 15">Belongs to the class-IV pyridoxal-phosphate-dependent aminotransferase family.</text>
</comment>
<dbReference type="NCBIfam" id="TIGR01123">
    <property type="entry name" value="ilvE_II"/>
    <property type="match status" value="1"/>
</dbReference>
<comment type="pathway">
    <text evidence="3 18">Amino-acid biosynthesis; L-valine biosynthesis; L-valine from pyruvate: step 4/4.</text>
</comment>
<evidence type="ECO:0000256" key="9">
    <source>
        <dbReference type="ARBA" id="ARBA00022898"/>
    </source>
</evidence>
<dbReference type="InterPro" id="IPR033939">
    <property type="entry name" value="BCAT_family"/>
</dbReference>
<dbReference type="InterPro" id="IPR005786">
    <property type="entry name" value="B_amino_transII"/>
</dbReference>
<comment type="pathway">
    <text evidence="4 18">Amino-acid biosynthesis; L-leucine biosynthesis; L-leucine from 3-methyl-2-oxobutanoate: step 4/4.</text>
</comment>
<dbReference type="InterPro" id="IPR018300">
    <property type="entry name" value="Aminotrans_IV_CS"/>
</dbReference>
<evidence type="ECO:0000256" key="13">
    <source>
        <dbReference type="ARBA" id="ARBA00049229"/>
    </source>
</evidence>
<evidence type="ECO:0000256" key="1">
    <source>
        <dbReference type="ARBA" id="ARBA00001933"/>
    </source>
</evidence>
<dbReference type="PANTHER" id="PTHR11825:SF44">
    <property type="entry name" value="BRANCHED-CHAIN-AMINO-ACID AMINOTRANSFERASE"/>
    <property type="match status" value="1"/>
</dbReference>
<dbReference type="PIRSF" id="PIRSF006468">
    <property type="entry name" value="BCAT1"/>
    <property type="match status" value="1"/>
</dbReference>
<evidence type="ECO:0000256" key="12">
    <source>
        <dbReference type="ARBA" id="ARBA00048798"/>
    </source>
</evidence>
<dbReference type="Pfam" id="PF01063">
    <property type="entry name" value="Aminotran_4"/>
    <property type="match status" value="1"/>
</dbReference>
<dbReference type="InterPro" id="IPR043132">
    <property type="entry name" value="BCAT-like_C"/>
</dbReference>
<dbReference type="GO" id="GO:0009099">
    <property type="term" value="P:L-valine biosynthetic process"/>
    <property type="evidence" value="ECO:0007669"/>
    <property type="project" value="UniProtKB-UniPathway"/>
</dbReference>
<dbReference type="EC" id="2.6.1.42" evidence="17"/>
<organism evidence="19 20">
    <name type="scientific">Anaerobacillus alkalilacustris</name>
    <dbReference type="NCBI Taxonomy" id="393763"/>
    <lineage>
        <taxon>Bacteria</taxon>
        <taxon>Bacillati</taxon>
        <taxon>Bacillota</taxon>
        <taxon>Bacilli</taxon>
        <taxon>Bacillales</taxon>
        <taxon>Bacillaceae</taxon>
        <taxon>Anaerobacillus</taxon>
    </lineage>
</organism>
<evidence type="ECO:0000256" key="15">
    <source>
        <dbReference type="RuleBase" id="RU004106"/>
    </source>
</evidence>
<dbReference type="UniPathway" id="UPA00047">
    <property type="reaction ID" value="UER00058"/>
</dbReference>
<evidence type="ECO:0000256" key="18">
    <source>
        <dbReference type="RuleBase" id="RU004519"/>
    </source>
</evidence>
<evidence type="ECO:0000256" key="5">
    <source>
        <dbReference type="ARBA" id="ARBA00009320"/>
    </source>
</evidence>
<dbReference type="RefSeq" id="WP_071308505.1">
    <property type="nucleotide sequence ID" value="NZ_MLQR01000003.1"/>
</dbReference>
<dbReference type="InterPro" id="IPR001544">
    <property type="entry name" value="Aminotrans_IV"/>
</dbReference>
<sequence>MSATVVEIVKSKNLKQKPNDDKLGFGKYFTDHMFVMDYTSEKGWIQPKITPYEPISLDPAAVIFHYGQTVFEGMKAYRTSDNKILLFRPDENFKRLNMSSERLAMPPVNEEEVLEYLKQLINVEKDWVPTAEGTSLYIRPFIIATEAFLGLAASKQYKLVMILSPVGSYYTGGIKPVSIKVEEHYTRAVRGGTGMAKTAGNYCATFNAQTKATSEGFTQVLWLDAIEKKYVEEVGTSNAFFKVNGEVITPELSGSILPGITRKSVIEMLKDWGVPVTERKVSIEEIFQYHKEGTLEEVFSTGTAAVISSIGELEWNGQKITVNNNKIGDLSQKLYDTLTGIQTGKIADPYNWTTEVK</sequence>
<dbReference type="GO" id="GO:0009098">
    <property type="term" value="P:L-leucine biosynthetic process"/>
    <property type="evidence" value="ECO:0007669"/>
    <property type="project" value="UniProtKB-UniPathway"/>
</dbReference>
<dbReference type="FunFam" id="3.30.470.10:FF:000002">
    <property type="entry name" value="Branched-chain-amino-acid aminotransferase"/>
    <property type="match status" value="1"/>
</dbReference>
<comment type="catalytic activity">
    <reaction evidence="13 17">
        <text>L-leucine + 2-oxoglutarate = 4-methyl-2-oxopentanoate + L-glutamate</text>
        <dbReference type="Rhea" id="RHEA:18321"/>
        <dbReference type="ChEBI" id="CHEBI:16810"/>
        <dbReference type="ChEBI" id="CHEBI:17865"/>
        <dbReference type="ChEBI" id="CHEBI:29985"/>
        <dbReference type="ChEBI" id="CHEBI:57427"/>
        <dbReference type="EC" id="2.6.1.42"/>
    </reaction>
</comment>
<dbReference type="PROSITE" id="PS00770">
    <property type="entry name" value="AA_TRANSFER_CLASS_4"/>
    <property type="match status" value="1"/>
</dbReference>
<dbReference type="InterPro" id="IPR043131">
    <property type="entry name" value="BCAT-like_N"/>
</dbReference>